<comment type="caution">
    <text evidence="1">The sequence shown here is derived from an EMBL/GenBank/DDBJ whole genome shotgun (WGS) entry which is preliminary data.</text>
</comment>
<gene>
    <name evidence="1" type="ORF">ICL16_41795</name>
</gene>
<organism evidence="1 2">
    <name type="scientific">Iningainema tapete BLCC-T55</name>
    <dbReference type="NCBI Taxonomy" id="2748662"/>
    <lineage>
        <taxon>Bacteria</taxon>
        <taxon>Bacillati</taxon>
        <taxon>Cyanobacteriota</taxon>
        <taxon>Cyanophyceae</taxon>
        <taxon>Nostocales</taxon>
        <taxon>Scytonemataceae</taxon>
        <taxon>Iningainema tapete</taxon>
    </lineage>
</organism>
<dbReference type="InterPro" id="IPR051200">
    <property type="entry name" value="Host-pathogen_enzymatic-act"/>
</dbReference>
<dbReference type="SUPFAM" id="SSF50974">
    <property type="entry name" value="Nitrous oxide reductase, N-terminal domain"/>
    <property type="match status" value="1"/>
</dbReference>
<dbReference type="InterPro" id="IPR011045">
    <property type="entry name" value="N2O_reductase_N"/>
</dbReference>
<dbReference type="AlphaFoldDB" id="A0A8J6Y2P0"/>
<name>A0A8J6Y2P0_9CYAN</name>
<dbReference type="Proteomes" id="UP000629098">
    <property type="component" value="Unassembled WGS sequence"/>
</dbReference>
<protein>
    <submittedName>
        <fullName evidence="1">Uncharacterized protein</fullName>
    </submittedName>
</protein>
<keyword evidence="2" id="KW-1185">Reference proteome</keyword>
<dbReference type="Gene3D" id="2.130.10.10">
    <property type="entry name" value="YVTN repeat-like/Quinoprotein amine dehydrogenase"/>
    <property type="match status" value="1"/>
</dbReference>
<proteinExistence type="predicted"/>
<evidence type="ECO:0000313" key="1">
    <source>
        <dbReference type="EMBL" id="MBD2778408.1"/>
    </source>
</evidence>
<dbReference type="PANTHER" id="PTHR47197">
    <property type="entry name" value="PROTEIN NIRF"/>
    <property type="match status" value="1"/>
</dbReference>
<sequence length="438" mass="47209">MKKFFIVSLFFVGIAWVLFTQVSLPFQGGFSPVALARSSNSSAYEVWAIDQADSLDGTPLGGNLFVLSGNDQNFIQGKAKIDQINLAANAVKNGFAPGSKPHWITFNKGATHAIVGHASSGQVYAIDANTRQVVDVVAPGNNSHAVYISSDNKYVYVADTPGQRIHKIYTNYEAPVGEIFTKVETLSFDDNTRQALGTQTAQPVVAQIDDTGKWVYVTFASGGVAIVNAETLTVAHVYNSTETTFNGLVGYQFGNSFITNAGNANPETTDFVYIYDHKSLLENPSTRPAFIKVPQSGNDVHGVEVLGGKYLWQLNRASNTITVHEIKPNPFDPNIEGSDKVRAVNLIDLADTVLGPDPTPDLIGISPSEEVAFITQRGPFPISGNDPAFFNSVGIFPGVGVVQVKNDGKDGKPAYLYRFDNVVNGNNIGDFHALAVRK</sequence>
<dbReference type="RefSeq" id="WP_190838028.1">
    <property type="nucleotide sequence ID" value="NZ_CAWPPI010000126.1"/>
</dbReference>
<reference evidence="1" key="1">
    <citation type="submission" date="2020-09" db="EMBL/GenBank/DDBJ databases">
        <title>Iningainema tapete sp. nov. (Scytonemataceae, Cyanobacteria) from greenhouses in central Florida (USA) produces two types of nodularin with biosynthetic potential for microcystin-LR and anabaenopeptins.</title>
        <authorList>
            <person name="Berthold D.E."/>
            <person name="Lefler F.W."/>
            <person name="Huang I.-S."/>
            <person name="Abdulla H."/>
            <person name="Zimba P.V."/>
            <person name="Laughinghouse H.D. IV."/>
        </authorList>
    </citation>
    <scope>NUCLEOTIDE SEQUENCE</scope>
    <source>
        <strain evidence="1">BLCCT55</strain>
    </source>
</reference>
<dbReference type="PANTHER" id="PTHR47197:SF3">
    <property type="entry name" value="DIHYDRO-HEME D1 DEHYDROGENASE"/>
    <property type="match status" value="1"/>
</dbReference>
<dbReference type="InterPro" id="IPR015943">
    <property type="entry name" value="WD40/YVTN_repeat-like_dom_sf"/>
</dbReference>
<dbReference type="EMBL" id="JACXAE010000126">
    <property type="protein sequence ID" value="MBD2778408.1"/>
    <property type="molecule type" value="Genomic_DNA"/>
</dbReference>
<evidence type="ECO:0000313" key="2">
    <source>
        <dbReference type="Proteomes" id="UP000629098"/>
    </source>
</evidence>
<accession>A0A8J6Y2P0</accession>